<dbReference type="Proteomes" id="UP000693946">
    <property type="component" value="Linkage Group LG13"/>
</dbReference>
<proteinExistence type="predicted"/>
<comment type="caution">
    <text evidence="1">The sequence shown here is derived from an EMBL/GenBank/DDBJ whole genome shotgun (WGS) entry which is preliminary data.</text>
</comment>
<evidence type="ECO:0000313" key="2">
    <source>
        <dbReference type="Proteomes" id="UP000693946"/>
    </source>
</evidence>
<organism evidence="1 2">
    <name type="scientific">Solea senegalensis</name>
    <name type="common">Senegalese sole</name>
    <dbReference type="NCBI Taxonomy" id="28829"/>
    <lineage>
        <taxon>Eukaryota</taxon>
        <taxon>Metazoa</taxon>
        <taxon>Chordata</taxon>
        <taxon>Craniata</taxon>
        <taxon>Vertebrata</taxon>
        <taxon>Euteleostomi</taxon>
        <taxon>Actinopterygii</taxon>
        <taxon>Neopterygii</taxon>
        <taxon>Teleostei</taxon>
        <taxon>Neoteleostei</taxon>
        <taxon>Acanthomorphata</taxon>
        <taxon>Carangaria</taxon>
        <taxon>Pleuronectiformes</taxon>
        <taxon>Pleuronectoidei</taxon>
        <taxon>Soleidae</taxon>
        <taxon>Solea</taxon>
    </lineage>
</organism>
<reference evidence="1 2" key="1">
    <citation type="journal article" date="2021" name="Sci. Rep.">
        <title>Chromosome anchoring in Senegalese sole (Solea senegalensis) reveals sex-associated markers and genome rearrangements in flatfish.</title>
        <authorList>
            <person name="Guerrero-Cozar I."/>
            <person name="Gomez-Garrido J."/>
            <person name="Berbel C."/>
            <person name="Martinez-Blanch J.F."/>
            <person name="Alioto T."/>
            <person name="Claros M.G."/>
            <person name="Gagnaire P.A."/>
            <person name="Manchado M."/>
        </authorList>
    </citation>
    <scope>NUCLEOTIDE SEQUENCE [LARGE SCALE GENOMIC DNA]</scope>
    <source>
        <strain evidence="1">Sse05_10M</strain>
    </source>
</reference>
<keyword evidence="2" id="KW-1185">Reference proteome</keyword>
<evidence type="ECO:0000313" key="1">
    <source>
        <dbReference type="EMBL" id="KAG7516619.1"/>
    </source>
</evidence>
<name>A0AAV6SHT8_SOLSE</name>
<sequence length="212" mass="23683">MSCFCGMQQNQSPLKDSRENLDHPVSVVTILTPAVMFMSIQVQDVETLMISTPGTGLSRAVMMVSVCVLISSDHHLHSPEPVQVQLALIDRGPAKDPAVYVLYVIPYSDPPSKELDFSTVTITLKYCNNCAFSGEAAAAAGRIARIDSWLLHPGIQANNLTWGNFRFGRPTGMNHKNYSGYFILLHVVQNLPPSRRLKFEIRYEMLRQLKYA</sequence>
<gene>
    <name evidence="1" type="ORF">JOB18_036520</name>
</gene>
<accession>A0AAV6SHT8</accession>
<protein>
    <submittedName>
        <fullName evidence="1">Uncharacterized protein</fullName>
    </submittedName>
</protein>
<dbReference type="AlphaFoldDB" id="A0AAV6SHT8"/>
<dbReference type="EMBL" id="JAGKHQ010000005">
    <property type="protein sequence ID" value="KAG7516619.1"/>
    <property type="molecule type" value="Genomic_DNA"/>
</dbReference>